<reference evidence="1" key="1">
    <citation type="journal article" date="2017" name="Nature">
        <title>The sunflower genome provides insights into oil metabolism, flowering and Asterid evolution.</title>
        <authorList>
            <person name="Badouin H."/>
            <person name="Gouzy J."/>
            <person name="Grassa C.J."/>
            <person name="Murat F."/>
            <person name="Staton S.E."/>
            <person name="Cottret L."/>
            <person name="Lelandais-Briere C."/>
            <person name="Owens G.L."/>
            <person name="Carrere S."/>
            <person name="Mayjonade B."/>
            <person name="Legrand L."/>
            <person name="Gill N."/>
            <person name="Kane N.C."/>
            <person name="Bowers J.E."/>
            <person name="Hubner S."/>
            <person name="Bellec A."/>
            <person name="Berard A."/>
            <person name="Berges H."/>
            <person name="Blanchet N."/>
            <person name="Boniface M.C."/>
            <person name="Brunel D."/>
            <person name="Catrice O."/>
            <person name="Chaidir N."/>
            <person name="Claudel C."/>
            <person name="Donnadieu C."/>
            <person name="Faraut T."/>
            <person name="Fievet G."/>
            <person name="Helmstetter N."/>
            <person name="King M."/>
            <person name="Knapp S.J."/>
            <person name="Lai Z."/>
            <person name="Le Paslier M.C."/>
            <person name="Lippi Y."/>
            <person name="Lorenzon L."/>
            <person name="Mandel J.R."/>
            <person name="Marage G."/>
            <person name="Marchand G."/>
            <person name="Marquand E."/>
            <person name="Bret-Mestries E."/>
            <person name="Morien E."/>
            <person name="Nambeesan S."/>
            <person name="Nguyen T."/>
            <person name="Pegot-Espagnet P."/>
            <person name="Pouilly N."/>
            <person name="Raftis F."/>
            <person name="Sallet E."/>
            <person name="Schiex T."/>
            <person name="Thomas J."/>
            <person name="Vandecasteele C."/>
            <person name="Vares D."/>
            <person name="Vear F."/>
            <person name="Vautrin S."/>
            <person name="Crespi M."/>
            <person name="Mangin B."/>
            <person name="Burke J.M."/>
            <person name="Salse J."/>
            <person name="Munos S."/>
            <person name="Vincourt P."/>
            <person name="Rieseberg L.H."/>
            <person name="Langlade N.B."/>
        </authorList>
    </citation>
    <scope>NUCLEOTIDE SEQUENCE</scope>
    <source>
        <tissue evidence="1">Leaves</tissue>
    </source>
</reference>
<organism evidence="1 2">
    <name type="scientific">Helianthus annuus</name>
    <name type="common">Common sunflower</name>
    <dbReference type="NCBI Taxonomy" id="4232"/>
    <lineage>
        <taxon>Eukaryota</taxon>
        <taxon>Viridiplantae</taxon>
        <taxon>Streptophyta</taxon>
        <taxon>Embryophyta</taxon>
        <taxon>Tracheophyta</taxon>
        <taxon>Spermatophyta</taxon>
        <taxon>Magnoliopsida</taxon>
        <taxon>eudicotyledons</taxon>
        <taxon>Gunneridae</taxon>
        <taxon>Pentapetalae</taxon>
        <taxon>asterids</taxon>
        <taxon>campanulids</taxon>
        <taxon>Asterales</taxon>
        <taxon>Asteraceae</taxon>
        <taxon>Asteroideae</taxon>
        <taxon>Heliantheae alliance</taxon>
        <taxon>Heliantheae</taxon>
        <taxon>Helianthus</taxon>
    </lineage>
</organism>
<name>A0A9K3J9A5_HELAN</name>
<proteinExistence type="predicted"/>
<protein>
    <submittedName>
        <fullName evidence="1">Uncharacterized protein</fullName>
    </submittedName>
</protein>
<sequence>MTSSYLHSSSCCLYDMGSIAVCSYNINTIIIFNFSFNCVFVNRVFSSLNHGY</sequence>
<dbReference type="Gramene" id="mRNA:HanXRQr2_Chr04g0175391">
    <property type="protein sequence ID" value="mRNA:HanXRQr2_Chr04g0175391"/>
    <property type="gene ID" value="HanXRQr2_Chr04g0175391"/>
</dbReference>
<dbReference type="EMBL" id="MNCJ02000319">
    <property type="protein sequence ID" value="KAF5810927.1"/>
    <property type="molecule type" value="Genomic_DNA"/>
</dbReference>
<evidence type="ECO:0000313" key="2">
    <source>
        <dbReference type="Proteomes" id="UP000215914"/>
    </source>
</evidence>
<evidence type="ECO:0000313" key="1">
    <source>
        <dbReference type="EMBL" id="KAF5810927.1"/>
    </source>
</evidence>
<dbReference type="AlphaFoldDB" id="A0A9K3J9A5"/>
<dbReference type="Proteomes" id="UP000215914">
    <property type="component" value="Unassembled WGS sequence"/>
</dbReference>
<comment type="caution">
    <text evidence="1">The sequence shown here is derived from an EMBL/GenBank/DDBJ whole genome shotgun (WGS) entry which is preliminary data.</text>
</comment>
<reference evidence="1" key="2">
    <citation type="submission" date="2020-06" db="EMBL/GenBank/DDBJ databases">
        <title>Helianthus annuus Genome sequencing and assembly Release 2.</title>
        <authorList>
            <person name="Gouzy J."/>
            <person name="Langlade N."/>
            <person name="Munos S."/>
        </authorList>
    </citation>
    <scope>NUCLEOTIDE SEQUENCE</scope>
    <source>
        <tissue evidence="1">Leaves</tissue>
    </source>
</reference>
<accession>A0A9K3J9A5</accession>
<gene>
    <name evidence="1" type="ORF">HanXRQr2_Chr04g0175391</name>
</gene>
<keyword evidence="2" id="KW-1185">Reference proteome</keyword>